<evidence type="ECO:0000256" key="2">
    <source>
        <dbReference type="SAM" id="Phobius"/>
    </source>
</evidence>
<accession>A0A819TED2</accession>
<name>A0A819TED2_9BILA</name>
<evidence type="ECO:0000313" key="5">
    <source>
        <dbReference type="EMBL" id="CAF1225858.1"/>
    </source>
</evidence>
<dbReference type="InterPro" id="IPR001007">
    <property type="entry name" value="VWF_dom"/>
</dbReference>
<evidence type="ECO:0000256" key="1">
    <source>
        <dbReference type="SAM" id="MobiDB-lite"/>
    </source>
</evidence>
<proteinExistence type="predicted"/>
<feature type="domain" description="VWFC" evidence="4">
    <location>
        <begin position="116"/>
        <end position="175"/>
    </location>
</feature>
<dbReference type="EMBL" id="CAJNOT010001614">
    <property type="protein sequence ID" value="CAF1225858.1"/>
    <property type="molecule type" value="Genomic_DNA"/>
</dbReference>
<feature type="region of interest" description="Disordered" evidence="1">
    <location>
        <begin position="64"/>
        <end position="107"/>
    </location>
</feature>
<feature type="transmembrane region" description="Helical" evidence="2">
    <location>
        <begin position="234"/>
        <end position="263"/>
    </location>
</feature>
<organism evidence="6 7">
    <name type="scientific">Rotaria sordida</name>
    <dbReference type="NCBI Taxonomy" id="392033"/>
    <lineage>
        <taxon>Eukaryota</taxon>
        <taxon>Metazoa</taxon>
        <taxon>Spiralia</taxon>
        <taxon>Gnathifera</taxon>
        <taxon>Rotifera</taxon>
        <taxon>Eurotatoria</taxon>
        <taxon>Bdelloidea</taxon>
        <taxon>Philodinida</taxon>
        <taxon>Philodinidae</taxon>
        <taxon>Rotaria</taxon>
    </lineage>
</organism>
<feature type="region of interest" description="Disordered" evidence="1">
    <location>
        <begin position="300"/>
        <end position="325"/>
    </location>
</feature>
<reference evidence="6" key="1">
    <citation type="submission" date="2021-02" db="EMBL/GenBank/DDBJ databases">
        <authorList>
            <person name="Nowell W R."/>
        </authorList>
    </citation>
    <scope>NUCLEOTIDE SEQUENCE</scope>
</reference>
<evidence type="ECO:0000259" key="4">
    <source>
        <dbReference type="SMART" id="SM00214"/>
    </source>
</evidence>
<keyword evidence="3" id="KW-0732">Signal</keyword>
<dbReference type="Pfam" id="PF23334">
    <property type="entry name" value="VWC2L_2nd"/>
    <property type="match status" value="1"/>
</dbReference>
<evidence type="ECO:0000256" key="3">
    <source>
        <dbReference type="SAM" id="SignalP"/>
    </source>
</evidence>
<evidence type="ECO:0000313" key="6">
    <source>
        <dbReference type="EMBL" id="CAF4078475.1"/>
    </source>
</evidence>
<dbReference type="SUPFAM" id="SSF57603">
    <property type="entry name" value="FnI-like domain"/>
    <property type="match status" value="1"/>
</dbReference>
<keyword evidence="2" id="KW-0472">Membrane</keyword>
<evidence type="ECO:0000313" key="7">
    <source>
        <dbReference type="Proteomes" id="UP000663836"/>
    </source>
</evidence>
<comment type="caution">
    <text evidence="6">The sequence shown here is derived from an EMBL/GenBank/DDBJ whole genome shotgun (WGS) entry which is preliminary data.</text>
</comment>
<dbReference type="Proteomes" id="UP000663864">
    <property type="component" value="Unassembled WGS sequence"/>
</dbReference>
<dbReference type="Proteomes" id="UP000663836">
    <property type="component" value="Unassembled WGS sequence"/>
</dbReference>
<protein>
    <recommendedName>
        <fullName evidence="4">VWFC domain-containing protein</fullName>
    </recommendedName>
</protein>
<keyword evidence="2" id="KW-0812">Transmembrane</keyword>
<sequence length="346" mass="38394">MIWLSKVVVTVVFMTLILSVGAHKNHVNEWDSVEETNTNSIKEWICQTSWAPYVFICKTDTTSTTTTESTTDTTTEDTSTSSSTDSTFELETTTPGTTDSTDSSSSPSSLERAYWCHLANGTYLSLGYSFMHTPCALCQCTQSRSVICTTLRCMDTYCIDDSTPISRQDQCCAQCAYEATSASCAYNGITFPHGTIIRNIGNNLKCWCQLGTVECRRSTASIFAGLDVWGAGTAVYIIIIIVLGMLLLGTLLCCSCTALYYYYYHRNRHVVQQVYDQYWNNAGWQPMSEEGHVVDGNAGEKQVQAEQNQQEFEHPTGNSEAYIPPPYALYNGANAADEKAKDQKFM</sequence>
<feature type="signal peptide" evidence="3">
    <location>
        <begin position="1"/>
        <end position="22"/>
    </location>
</feature>
<feature type="chain" id="PRO_5035620746" description="VWFC domain-containing protein" evidence="3">
    <location>
        <begin position="23"/>
        <end position="346"/>
    </location>
</feature>
<gene>
    <name evidence="6" type="ORF">JBS370_LOCUS30564</name>
    <name evidence="5" type="ORF">ZHD862_LOCUS24109</name>
</gene>
<dbReference type="EMBL" id="CAJOBD010007116">
    <property type="protein sequence ID" value="CAF4078475.1"/>
    <property type="molecule type" value="Genomic_DNA"/>
</dbReference>
<dbReference type="SMART" id="SM00214">
    <property type="entry name" value="VWC"/>
    <property type="match status" value="1"/>
</dbReference>
<dbReference type="AlphaFoldDB" id="A0A819TED2"/>
<keyword evidence="2" id="KW-1133">Transmembrane helix</keyword>